<dbReference type="GO" id="GO:0016791">
    <property type="term" value="F:phosphatase activity"/>
    <property type="evidence" value="ECO:0007669"/>
    <property type="project" value="UniProtKB-ARBA"/>
</dbReference>
<organism evidence="1 2">
    <name type="scientific">Ligilactobacillus equi DSM 15833 = JCM 10991</name>
    <dbReference type="NCBI Taxonomy" id="1423740"/>
    <lineage>
        <taxon>Bacteria</taxon>
        <taxon>Bacillati</taxon>
        <taxon>Bacillota</taxon>
        <taxon>Bacilli</taxon>
        <taxon>Lactobacillales</taxon>
        <taxon>Lactobacillaceae</taxon>
        <taxon>Ligilactobacillus</taxon>
    </lineage>
</organism>
<dbReference type="PATRIC" id="fig|1423740.3.peg.998"/>
<dbReference type="EMBL" id="AZFH01000021">
    <property type="protein sequence ID" value="KRL82487.1"/>
    <property type="molecule type" value="Genomic_DNA"/>
</dbReference>
<dbReference type="CDD" id="cd07516">
    <property type="entry name" value="HAD_Pase"/>
    <property type="match status" value="1"/>
</dbReference>
<reference evidence="1 2" key="1">
    <citation type="journal article" date="2015" name="Genome Announc.">
        <title>Expanding the biotechnology potential of lactobacilli through comparative genomics of 213 strains and associated genera.</title>
        <authorList>
            <person name="Sun Z."/>
            <person name="Harris H.M."/>
            <person name="McCann A."/>
            <person name="Guo C."/>
            <person name="Argimon S."/>
            <person name="Zhang W."/>
            <person name="Yang X."/>
            <person name="Jeffery I.B."/>
            <person name="Cooney J.C."/>
            <person name="Kagawa T.F."/>
            <person name="Liu W."/>
            <person name="Song Y."/>
            <person name="Salvetti E."/>
            <person name="Wrobel A."/>
            <person name="Rasinkangas P."/>
            <person name="Parkhill J."/>
            <person name="Rea M.C."/>
            <person name="O'Sullivan O."/>
            <person name="Ritari J."/>
            <person name="Douillard F.P."/>
            <person name="Paul Ross R."/>
            <person name="Yang R."/>
            <person name="Briner A.E."/>
            <person name="Felis G.E."/>
            <person name="de Vos W.M."/>
            <person name="Barrangou R."/>
            <person name="Klaenhammer T.R."/>
            <person name="Caufield P.W."/>
            <person name="Cui Y."/>
            <person name="Zhang H."/>
            <person name="O'Toole P.W."/>
        </authorList>
    </citation>
    <scope>NUCLEOTIDE SEQUENCE [LARGE SCALE GENOMIC DNA]</scope>
    <source>
        <strain evidence="1 2">DSM 15833</strain>
    </source>
</reference>
<evidence type="ECO:0000313" key="2">
    <source>
        <dbReference type="Proteomes" id="UP000051048"/>
    </source>
</evidence>
<dbReference type="GO" id="GO:0000287">
    <property type="term" value="F:magnesium ion binding"/>
    <property type="evidence" value="ECO:0007669"/>
    <property type="project" value="TreeGrafter"/>
</dbReference>
<dbReference type="NCBIfam" id="TIGR01484">
    <property type="entry name" value="HAD-SF-IIB"/>
    <property type="match status" value="1"/>
</dbReference>
<protein>
    <submittedName>
        <fullName evidence="1">Hydrolase (Had superfamily)</fullName>
    </submittedName>
</protein>
<dbReference type="InterPro" id="IPR006379">
    <property type="entry name" value="HAD-SF_hydro_IIB"/>
</dbReference>
<dbReference type="InterPro" id="IPR000150">
    <property type="entry name" value="Cof"/>
</dbReference>
<dbReference type="Gene3D" id="3.40.50.1000">
    <property type="entry name" value="HAD superfamily/HAD-like"/>
    <property type="match status" value="1"/>
</dbReference>
<proteinExistence type="predicted"/>
<dbReference type="InterPro" id="IPR023214">
    <property type="entry name" value="HAD_sf"/>
</dbReference>
<dbReference type="GO" id="GO:0005829">
    <property type="term" value="C:cytosol"/>
    <property type="evidence" value="ECO:0007669"/>
    <property type="project" value="TreeGrafter"/>
</dbReference>
<dbReference type="Proteomes" id="UP000051048">
    <property type="component" value="Unassembled WGS sequence"/>
</dbReference>
<evidence type="ECO:0000313" key="1">
    <source>
        <dbReference type="EMBL" id="KRL82487.1"/>
    </source>
</evidence>
<sequence>MVIIFASGGVFSYNKFKNIWELIFLIKLIATDIDGTLVNDDKKLSAKTIATIKKARQAGIYVVLCTGRPLSGVAEYLEELGLTSDDDYVITFNGAAAQKVASQEVLFKHTLEFDEFQELLDFSLANQIKHQIITPDNQIYTCDFDVSSYTVLDAFYTHMPLHVRTKAGLPQDLTCAKFMWADQKENLDRGEKILPAKLKNGLYTVRSEDWFFEFQNAKATKGQAVYQLAEHLGIKPEEVMTVGDQQNDLSMLTPDFFGVAMGNGNDLVKAAAKVTTASNNDDGLAQAIEKYVLN</sequence>
<dbReference type="NCBIfam" id="TIGR00099">
    <property type="entry name" value="Cof-subfamily"/>
    <property type="match status" value="1"/>
</dbReference>
<dbReference type="SUPFAM" id="SSF56784">
    <property type="entry name" value="HAD-like"/>
    <property type="match status" value="1"/>
</dbReference>
<dbReference type="AlphaFoldDB" id="A0A0R1TMF6"/>
<dbReference type="SFLD" id="SFLDG01140">
    <property type="entry name" value="C2.B:_Phosphomannomutase_and_P"/>
    <property type="match status" value="1"/>
</dbReference>
<dbReference type="PROSITE" id="PS01228">
    <property type="entry name" value="COF_1"/>
    <property type="match status" value="1"/>
</dbReference>
<name>A0A0R1TMF6_9LACO</name>
<dbReference type="SFLD" id="SFLDG01144">
    <property type="entry name" value="C2.B.4:_PGP_Like"/>
    <property type="match status" value="1"/>
</dbReference>
<dbReference type="STRING" id="1423740.FC36_GL000929"/>
<dbReference type="SFLD" id="SFLDS00003">
    <property type="entry name" value="Haloacid_Dehalogenase"/>
    <property type="match status" value="1"/>
</dbReference>
<accession>A0A0R1TMF6</accession>
<comment type="caution">
    <text evidence="1">The sequence shown here is derived from an EMBL/GenBank/DDBJ whole genome shotgun (WGS) entry which is preliminary data.</text>
</comment>
<dbReference type="Gene3D" id="3.30.1240.10">
    <property type="match status" value="1"/>
</dbReference>
<dbReference type="Pfam" id="PF08282">
    <property type="entry name" value="Hydrolase_3"/>
    <property type="match status" value="1"/>
</dbReference>
<dbReference type="PANTHER" id="PTHR10000">
    <property type="entry name" value="PHOSPHOSERINE PHOSPHATASE"/>
    <property type="match status" value="1"/>
</dbReference>
<dbReference type="PANTHER" id="PTHR10000:SF8">
    <property type="entry name" value="HAD SUPERFAMILY HYDROLASE-LIKE, TYPE 3"/>
    <property type="match status" value="1"/>
</dbReference>
<keyword evidence="1" id="KW-0378">Hydrolase</keyword>
<gene>
    <name evidence="1" type="ORF">FC36_GL000929</name>
</gene>
<dbReference type="InterPro" id="IPR036412">
    <property type="entry name" value="HAD-like_sf"/>
</dbReference>